<dbReference type="InterPro" id="IPR027417">
    <property type="entry name" value="P-loop_NTPase"/>
</dbReference>
<evidence type="ECO:0000313" key="7">
    <source>
        <dbReference type="Proteomes" id="UP001178507"/>
    </source>
</evidence>
<evidence type="ECO:0000256" key="3">
    <source>
        <dbReference type="SAM" id="Coils"/>
    </source>
</evidence>
<feature type="domain" description="AIG1-type G" evidence="5">
    <location>
        <begin position="11"/>
        <end position="215"/>
    </location>
</feature>
<dbReference type="InterPro" id="IPR006703">
    <property type="entry name" value="G_AIG1"/>
</dbReference>
<dbReference type="GO" id="GO:0005525">
    <property type="term" value="F:GTP binding"/>
    <property type="evidence" value="ECO:0007669"/>
    <property type="project" value="UniProtKB-KW"/>
</dbReference>
<comment type="caution">
    <text evidence="6">The sequence shown here is derived from an EMBL/GenBank/DDBJ whole genome shotgun (WGS) entry which is preliminary data.</text>
</comment>
<evidence type="ECO:0000259" key="5">
    <source>
        <dbReference type="PROSITE" id="PS51720"/>
    </source>
</evidence>
<dbReference type="Gene3D" id="3.40.50.300">
    <property type="entry name" value="P-loop containing nucleotide triphosphate hydrolases"/>
    <property type="match status" value="1"/>
</dbReference>
<sequence>MAMESQGAAELPSLIFALVGKTGHGKSSTANSLSASEKFLANDDFDSVTSEVGSLVYTDVNGQQFLCLDTPGVFDTKLTVSELAARISKFTLQAPDGLDALACVIRKGRMTEEELVSIAQMEKIFGADVWEHAIVVFTHCKDTLDKLKADLAKLGDDHVLNKIILKANNRVGKIDNMTRNPRQLQDDVDHIHLLLAQVPKDTGKKYDNEAFERAREVRKEVDDKIQQATEKLQDEVKGLHTRYMRGQLSQEAYEKKVADLEREHKAFEEKRKEMEMQQAQESFETWSKVKEYACYTGMAVVGLGAAALAAPYLAPVAAFGGFGYALGKSAEMHAESKKAETAGALRDQAKFETERLREERLRDERQEKQRAEVCHIQ</sequence>
<proteinExistence type="predicted"/>
<keyword evidence="3" id="KW-0175">Coiled coil</keyword>
<organism evidence="6 7">
    <name type="scientific">Effrenium voratum</name>
    <dbReference type="NCBI Taxonomy" id="2562239"/>
    <lineage>
        <taxon>Eukaryota</taxon>
        <taxon>Sar</taxon>
        <taxon>Alveolata</taxon>
        <taxon>Dinophyceae</taxon>
        <taxon>Suessiales</taxon>
        <taxon>Symbiodiniaceae</taxon>
        <taxon>Effrenium</taxon>
    </lineage>
</organism>
<dbReference type="SUPFAM" id="SSF52540">
    <property type="entry name" value="P-loop containing nucleoside triphosphate hydrolases"/>
    <property type="match status" value="1"/>
</dbReference>
<feature type="coiled-coil region" evidence="3">
    <location>
        <begin position="211"/>
        <end position="280"/>
    </location>
</feature>
<dbReference type="PROSITE" id="PS51720">
    <property type="entry name" value="G_AIG1"/>
    <property type="match status" value="1"/>
</dbReference>
<dbReference type="PANTHER" id="PTHR10903">
    <property type="entry name" value="GTPASE, IMAP FAMILY MEMBER-RELATED"/>
    <property type="match status" value="1"/>
</dbReference>
<gene>
    <name evidence="6" type="ORF">EVOR1521_LOCUS25193</name>
</gene>
<feature type="region of interest" description="Disordered" evidence="4">
    <location>
        <begin position="356"/>
        <end position="377"/>
    </location>
</feature>
<dbReference type="InterPro" id="IPR045058">
    <property type="entry name" value="GIMA/IAN/Toc"/>
</dbReference>
<dbReference type="Pfam" id="PF04548">
    <property type="entry name" value="AIG1"/>
    <property type="match status" value="1"/>
</dbReference>
<keyword evidence="1" id="KW-0547">Nucleotide-binding</keyword>
<evidence type="ECO:0000256" key="4">
    <source>
        <dbReference type="SAM" id="MobiDB-lite"/>
    </source>
</evidence>
<protein>
    <recommendedName>
        <fullName evidence="5">AIG1-type G domain-containing protein</fullName>
    </recommendedName>
</protein>
<evidence type="ECO:0000256" key="2">
    <source>
        <dbReference type="ARBA" id="ARBA00023134"/>
    </source>
</evidence>
<accession>A0AA36J9T7</accession>
<evidence type="ECO:0000256" key="1">
    <source>
        <dbReference type="ARBA" id="ARBA00022741"/>
    </source>
</evidence>
<keyword evidence="7" id="KW-1185">Reference proteome</keyword>
<dbReference type="EMBL" id="CAUJNA010003446">
    <property type="protein sequence ID" value="CAJ1402265.1"/>
    <property type="molecule type" value="Genomic_DNA"/>
</dbReference>
<dbReference type="AlphaFoldDB" id="A0AA36J9T7"/>
<dbReference type="PANTHER" id="PTHR10903:SF184">
    <property type="entry name" value="GTP-BINDING PROTEIN A"/>
    <property type="match status" value="1"/>
</dbReference>
<name>A0AA36J9T7_9DINO</name>
<reference evidence="6" key="1">
    <citation type="submission" date="2023-08" db="EMBL/GenBank/DDBJ databases">
        <authorList>
            <person name="Chen Y."/>
            <person name="Shah S."/>
            <person name="Dougan E. K."/>
            <person name="Thang M."/>
            <person name="Chan C."/>
        </authorList>
    </citation>
    <scope>NUCLEOTIDE SEQUENCE</scope>
</reference>
<keyword evidence="2" id="KW-0342">GTP-binding</keyword>
<evidence type="ECO:0000313" key="6">
    <source>
        <dbReference type="EMBL" id="CAJ1402265.1"/>
    </source>
</evidence>
<dbReference type="Proteomes" id="UP001178507">
    <property type="component" value="Unassembled WGS sequence"/>
</dbReference>